<dbReference type="InterPro" id="IPR046885">
    <property type="entry name" value="MnmA-like_C"/>
</dbReference>
<comment type="catalytic activity">
    <reaction evidence="8 9">
        <text>S-sulfanyl-L-cysteinyl-[protein] + uridine(34) in tRNA + AH2 + ATP = 2-thiouridine(34) in tRNA + L-cysteinyl-[protein] + A + AMP + diphosphate + H(+)</text>
        <dbReference type="Rhea" id="RHEA:47032"/>
        <dbReference type="Rhea" id="RHEA-COMP:10131"/>
        <dbReference type="Rhea" id="RHEA-COMP:11726"/>
        <dbReference type="Rhea" id="RHEA-COMP:11727"/>
        <dbReference type="Rhea" id="RHEA-COMP:11728"/>
        <dbReference type="ChEBI" id="CHEBI:13193"/>
        <dbReference type="ChEBI" id="CHEBI:15378"/>
        <dbReference type="ChEBI" id="CHEBI:17499"/>
        <dbReference type="ChEBI" id="CHEBI:29950"/>
        <dbReference type="ChEBI" id="CHEBI:30616"/>
        <dbReference type="ChEBI" id="CHEBI:33019"/>
        <dbReference type="ChEBI" id="CHEBI:61963"/>
        <dbReference type="ChEBI" id="CHEBI:65315"/>
        <dbReference type="ChEBI" id="CHEBI:87170"/>
        <dbReference type="ChEBI" id="CHEBI:456215"/>
        <dbReference type="EC" id="2.8.1.13"/>
    </reaction>
</comment>
<evidence type="ECO:0000256" key="2">
    <source>
        <dbReference type="ARBA" id="ARBA00022679"/>
    </source>
</evidence>
<feature type="site" description="Interaction with tRNA" evidence="9">
    <location>
        <position position="125"/>
    </location>
</feature>
<dbReference type="Gene3D" id="3.40.50.620">
    <property type="entry name" value="HUPs"/>
    <property type="match status" value="1"/>
</dbReference>
<dbReference type="InterPro" id="IPR004506">
    <property type="entry name" value="MnmA-like"/>
</dbReference>
<evidence type="ECO:0000256" key="8">
    <source>
        <dbReference type="ARBA" id="ARBA00051542"/>
    </source>
</evidence>
<keyword evidence="5 9" id="KW-0067">ATP-binding</keyword>
<dbReference type="GO" id="GO:0000049">
    <property type="term" value="F:tRNA binding"/>
    <property type="evidence" value="ECO:0007669"/>
    <property type="project" value="UniProtKB-KW"/>
</dbReference>
<accession>A0A1M4UKR0</accession>
<name>A0A1M4UKR0_9BACT</name>
<feature type="binding site" evidence="9">
    <location>
        <position position="124"/>
    </location>
    <ligand>
        <name>ATP</name>
        <dbReference type="ChEBI" id="CHEBI:30616"/>
    </ligand>
</feature>
<dbReference type="EC" id="2.8.1.13" evidence="9"/>
<keyword evidence="3 9" id="KW-0819">tRNA processing</keyword>
<dbReference type="GO" id="GO:0103016">
    <property type="term" value="F:tRNA-uridine 2-sulfurtransferase activity"/>
    <property type="evidence" value="ECO:0007669"/>
    <property type="project" value="UniProtKB-EC"/>
</dbReference>
<keyword evidence="6 9" id="KW-0694">RNA-binding</keyword>
<dbReference type="HAMAP" id="MF_00144">
    <property type="entry name" value="tRNA_thiouridyl_MnmA"/>
    <property type="match status" value="1"/>
</dbReference>
<feature type="region of interest" description="Interaction with tRNA" evidence="9">
    <location>
        <begin position="149"/>
        <end position="151"/>
    </location>
</feature>
<dbReference type="Pfam" id="PF20259">
    <property type="entry name" value="tRNA_Me_trans_M"/>
    <property type="match status" value="1"/>
</dbReference>
<evidence type="ECO:0000259" key="10">
    <source>
        <dbReference type="Pfam" id="PF20258"/>
    </source>
</evidence>
<feature type="site" description="Interaction with tRNA" evidence="9">
    <location>
        <position position="340"/>
    </location>
</feature>
<evidence type="ECO:0000313" key="13">
    <source>
        <dbReference type="Proteomes" id="UP000184076"/>
    </source>
</evidence>
<feature type="active site" description="Nucleophile" evidence="9">
    <location>
        <position position="100"/>
    </location>
</feature>
<dbReference type="InterPro" id="IPR014729">
    <property type="entry name" value="Rossmann-like_a/b/a_fold"/>
</dbReference>
<feature type="binding site" evidence="9">
    <location>
        <begin position="6"/>
        <end position="13"/>
    </location>
    <ligand>
        <name>ATP</name>
        <dbReference type="ChEBI" id="CHEBI:30616"/>
    </ligand>
</feature>
<keyword evidence="9" id="KW-0963">Cytoplasm</keyword>
<feature type="domain" description="tRNA-specific 2-thiouridylase MnmA-like C-terminal" evidence="10">
    <location>
        <begin position="282"/>
        <end position="356"/>
    </location>
</feature>
<evidence type="ECO:0000256" key="4">
    <source>
        <dbReference type="ARBA" id="ARBA00022741"/>
    </source>
</evidence>
<evidence type="ECO:0000256" key="6">
    <source>
        <dbReference type="ARBA" id="ARBA00022884"/>
    </source>
</evidence>
<organism evidence="12 13">
    <name type="scientific">Desulfacinum infernum DSM 9756</name>
    <dbReference type="NCBI Taxonomy" id="1121391"/>
    <lineage>
        <taxon>Bacteria</taxon>
        <taxon>Pseudomonadati</taxon>
        <taxon>Thermodesulfobacteriota</taxon>
        <taxon>Syntrophobacteria</taxon>
        <taxon>Syntrophobacterales</taxon>
        <taxon>Syntrophobacteraceae</taxon>
        <taxon>Desulfacinum</taxon>
    </lineage>
</organism>
<keyword evidence="2 9" id="KW-0808">Transferase</keyword>
<dbReference type="EMBL" id="FQVB01000005">
    <property type="protein sequence ID" value="SHE57352.1"/>
    <property type="molecule type" value="Genomic_DNA"/>
</dbReference>
<feature type="domain" description="tRNA-specific 2-thiouridylase MnmA-like central" evidence="11">
    <location>
        <begin position="218"/>
        <end position="274"/>
    </location>
</feature>
<protein>
    <recommendedName>
        <fullName evidence="9">tRNA-specific 2-thiouridylase MnmA</fullName>
        <ecNumber evidence="9">2.8.1.13</ecNumber>
    </recommendedName>
</protein>
<evidence type="ECO:0000313" key="12">
    <source>
        <dbReference type="EMBL" id="SHE57352.1"/>
    </source>
</evidence>
<dbReference type="Pfam" id="PF20258">
    <property type="entry name" value="tRNA_Me_trans_C"/>
    <property type="match status" value="1"/>
</dbReference>
<evidence type="ECO:0000259" key="11">
    <source>
        <dbReference type="Pfam" id="PF20259"/>
    </source>
</evidence>
<dbReference type="NCBIfam" id="TIGR00420">
    <property type="entry name" value="trmU"/>
    <property type="match status" value="1"/>
</dbReference>
<dbReference type="Pfam" id="PF03054">
    <property type="entry name" value="tRNA_Me_trans"/>
    <property type="match status" value="1"/>
</dbReference>
<proteinExistence type="inferred from homology"/>
<dbReference type="OrthoDB" id="9800696at2"/>
<dbReference type="Gene3D" id="2.40.30.10">
    <property type="entry name" value="Translation factors"/>
    <property type="match status" value="1"/>
</dbReference>
<dbReference type="InterPro" id="IPR046884">
    <property type="entry name" value="MnmA-like_central"/>
</dbReference>
<keyword evidence="4 9" id="KW-0547">Nucleotide-binding</keyword>
<feature type="active site" description="Cysteine persulfide intermediate" evidence="9">
    <location>
        <position position="199"/>
    </location>
</feature>
<keyword evidence="7" id="KW-1015">Disulfide bond</keyword>
<dbReference type="GO" id="GO:0032259">
    <property type="term" value="P:methylation"/>
    <property type="evidence" value="ECO:0007669"/>
    <property type="project" value="UniProtKB-KW"/>
</dbReference>
<comment type="caution">
    <text evidence="9">Lacks conserved residue(s) required for the propagation of feature annotation.</text>
</comment>
<feature type="binding site" evidence="9">
    <location>
        <position position="32"/>
    </location>
    <ligand>
        <name>ATP</name>
        <dbReference type="ChEBI" id="CHEBI:30616"/>
    </ligand>
</feature>
<dbReference type="InterPro" id="IPR023382">
    <property type="entry name" value="MnmA-like_central_sf"/>
</dbReference>
<keyword evidence="12" id="KW-0489">Methyltransferase</keyword>
<evidence type="ECO:0000256" key="9">
    <source>
        <dbReference type="HAMAP-Rule" id="MF_00144"/>
    </source>
</evidence>
<evidence type="ECO:0000256" key="7">
    <source>
        <dbReference type="ARBA" id="ARBA00023157"/>
    </source>
</evidence>
<dbReference type="GO" id="GO:0005737">
    <property type="term" value="C:cytoplasm"/>
    <property type="evidence" value="ECO:0007669"/>
    <property type="project" value="UniProtKB-SubCell"/>
</dbReference>
<sequence length="359" mass="39746">MIIAVALSGGADSLRAAWTLQKAGHSVFALHMRLLPPSAPDGSAPRPEANPHEALAAHLAQRLDIPLHVVDLSRDFERLVIRPFLEAYQRGRTPNPCVLCNPTVKFGRLLEEARRLGADRLATGHYVRKLDPSQCGGRFGLLRSPDPAKDQSYFLYGLSQEQLEHAVFPLAEETKAATRNWAEREGFARILPEESQEICFIPSGDYRRFLLDRLGGAAPPAEGPILDRSGKVLGRHTGIFNYTIGQRRGLNLPSTAPWYVIRLDPERNAVWVGRADELLCRETRVARVNWVSIPPIARSRNALVRIRNQHKPAPAVLEPLSETVVHVRFDAPQRAVTPGQAAVFYDGDLLLGGGVIEKD</sequence>
<evidence type="ECO:0000256" key="3">
    <source>
        <dbReference type="ARBA" id="ARBA00022694"/>
    </source>
</evidence>
<comment type="similarity">
    <text evidence="9">Belongs to the MnmA/TRMU family.</text>
</comment>
<comment type="function">
    <text evidence="9">Catalyzes the 2-thiolation of uridine at the wobble position (U34) of tRNA, leading to the formation of s(2)U34.</text>
</comment>
<dbReference type="Gene3D" id="2.30.30.280">
    <property type="entry name" value="Adenine nucleotide alpha hydrolases-like domains"/>
    <property type="match status" value="1"/>
</dbReference>
<keyword evidence="13" id="KW-1185">Reference proteome</keyword>
<reference evidence="13" key="1">
    <citation type="submission" date="2016-11" db="EMBL/GenBank/DDBJ databases">
        <authorList>
            <person name="Varghese N."/>
            <person name="Submissions S."/>
        </authorList>
    </citation>
    <scope>NUCLEOTIDE SEQUENCE [LARGE SCALE GENOMIC DNA]</scope>
    <source>
        <strain evidence="13">DSM 9756</strain>
    </source>
</reference>
<dbReference type="FunFam" id="2.30.30.280:FF:000001">
    <property type="entry name" value="tRNA-specific 2-thiouridylase MnmA"/>
    <property type="match status" value="1"/>
</dbReference>
<dbReference type="STRING" id="1121391.SAMN02745206_00510"/>
<dbReference type="NCBIfam" id="NF001138">
    <property type="entry name" value="PRK00143.1"/>
    <property type="match status" value="1"/>
</dbReference>
<gene>
    <name evidence="9" type="primary">mnmA</name>
    <name evidence="12" type="ORF">SAMN02745206_00510</name>
</gene>
<dbReference type="AlphaFoldDB" id="A0A1M4UKR0"/>
<dbReference type="GO" id="GO:0002143">
    <property type="term" value="P:tRNA wobble position uridine thiolation"/>
    <property type="evidence" value="ECO:0007669"/>
    <property type="project" value="TreeGrafter"/>
</dbReference>
<dbReference type="PANTHER" id="PTHR11933:SF5">
    <property type="entry name" value="MITOCHONDRIAL TRNA-SPECIFIC 2-THIOURIDYLASE 1"/>
    <property type="match status" value="1"/>
</dbReference>
<dbReference type="GO" id="GO:0005524">
    <property type="term" value="F:ATP binding"/>
    <property type="evidence" value="ECO:0007669"/>
    <property type="project" value="UniProtKB-KW"/>
</dbReference>
<comment type="subcellular location">
    <subcellularLocation>
        <location evidence="9">Cytoplasm</location>
    </subcellularLocation>
</comment>
<dbReference type="CDD" id="cd01998">
    <property type="entry name" value="MnmA_TRMU-like"/>
    <property type="match status" value="1"/>
</dbReference>
<dbReference type="GO" id="GO:0008168">
    <property type="term" value="F:methyltransferase activity"/>
    <property type="evidence" value="ECO:0007669"/>
    <property type="project" value="UniProtKB-KW"/>
</dbReference>
<keyword evidence="1 9" id="KW-0820">tRNA-binding</keyword>
<evidence type="ECO:0000256" key="1">
    <source>
        <dbReference type="ARBA" id="ARBA00022555"/>
    </source>
</evidence>
<dbReference type="PANTHER" id="PTHR11933">
    <property type="entry name" value="TRNA 5-METHYLAMINOMETHYL-2-THIOURIDYLATE -METHYLTRANSFERASE"/>
    <property type="match status" value="1"/>
</dbReference>
<evidence type="ECO:0000256" key="5">
    <source>
        <dbReference type="ARBA" id="ARBA00022840"/>
    </source>
</evidence>
<dbReference type="SUPFAM" id="SSF52402">
    <property type="entry name" value="Adenine nucleotide alpha hydrolases-like"/>
    <property type="match status" value="1"/>
</dbReference>
<dbReference type="Proteomes" id="UP000184076">
    <property type="component" value="Unassembled WGS sequence"/>
</dbReference>
<dbReference type="RefSeq" id="WP_073036655.1">
    <property type="nucleotide sequence ID" value="NZ_FQVB01000005.1"/>
</dbReference>